<dbReference type="Pfam" id="PF03722">
    <property type="entry name" value="Hemocyanin_N"/>
    <property type="match status" value="1"/>
</dbReference>
<dbReference type="InterPro" id="IPR002227">
    <property type="entry name" value="Tyrosinase_Cu-bd"/>
</dbReference>
<protein>
    <submittedName>
        <fullName evidence="4">Hemocyanin subunit 3</fullName>
    </submittedName>
</protein>
<evidence type="ECO:0000259" key="3">
    <source>
        <dbReference type="PROSITE" id="PS00498"/>
    </source>
</evidence>
<dbReference type="InterPro" id="IPR013788">
    <property type="entry name" value="Hemocyanin/hexamerin"/>
</dbReference>
<accession>D0R094</accession>
<evidence type="ECO:0000256" key="2">
    <source>
        <dbReference type="SAM" id="SignalP"/>
    </source>
</evidence>
<dbReference type="InterPro" id="IPR005203">
    <property type="entry name" value="Hemocyanin_C"/>
</dbReference>
<dbReference type="PROSITE" id="PS00209">
    <property type="entry name" value="HEMOCYANIN_1"/>
    <property type="match status" value="1"/>
</dbReference>
<evidence type="ECO:0000256" key="1">
    <source>
        <dbReference type="ARBA" id="ARBA00009470"/>
    </source>
</evidence>
<dbReference type="PROSITE" id="PS00498">
    <property type="entry name" value="TYROSINASE_2"/>
    <property type="match status" value="1"/>
</dbReference>
<proteinExistence type="evidence at transcript level"/>
<dbReference type="Pfam" id="PF03723">
    <property type="entry name" value="Hemocyanin_C"/>
    <property type="match status" value="1"/>
</dbReference>
<feature type="chain" id="PRO_5012045168" evidence="2">
    <location>
        <begin position="16"/>
        <end position="671"/>
    </location>
</feature>
<dbReference type="SUPFAM" id="SSF48056">
    <property type="entry name" value="Di-copper centre-containing domain"/>
    <property type="match status" value="1"/>
</dbReference>
<feature type="signal peptide" evidence="2">
    <location>
        <begin position="1"/>
        <end position="15"/>
    </location>
</feature>
<dbReference type="PROSITE" id="PS00210">
    <property type="entry name" value="HEMOCYANIN_2"/>
    <property type="match status" value="1"/>
</dbReference>
<dbReference type="GO" id="GO:0016491">
    <property type="term" value="F:oxidoreductase activity"/>
    <property type="evidence" value="ECO:0007669"/>
    <property type="project" value="InterPro"/>
</dbReference>
<dbReference type="PRINTS" id="PR00187">
    <property type="entry name" value="HAEMOCYANIN"/>
</dbReference>
<feature type="domain" description="Tyrosinase copper-binding" evidence="3">
    <location>
        <begin position="396"/>
        <end position="407"/>
    </location>
</feature>
<dbReference type="InterPro" id="IPR005204">
    <property type="entry name" value="Hemocyanin_N"/>
</dbReference>
<dbReference type="EMBL" id="FM863711">
    <property type="protein sequence ID" value="CAR94713.1"/>
    <property type="molecule type" value="mRNA"/>
</dbReference>
<dbReference type="Gene3D" id="2.60.40.1520">
    <property type="entry name" value="Hemocyanin, C-terminal domain"/>
    <property type="match status" value="1"/>
</dbReference>
<comment type="similarity">
    <text evidence="1">Belongs to the tyrosinase family. Hemocyanin subfamily.</text>
</comment>
<dbReference type="InterPro" id="IPR037020">
    <property type="entry name" value="Hemocyanin_C_sf"/>
</dbReference>
<sequence length="671" mass="77127">MKFLLVLLVAGFAAAIHREVIDADKGFLKRQKDVLTLLNHVFSHFQDAAHQEDGRTYEPLNHLTSYQDPTPVKKLVRMYKMGDCLKQSEIFCLFTDHHRHEMILLFEALYYAKDWGTFMKMARWARVHLNGALFVYSVKVALLHRQDTYGIRLTPAYELNPHMFVTNDAITKAYSAKMRNKDAVVRVEFTGTIHNPEQHVAYYGEDIGMNSHHSHWHMDFPFWWKKDYPTQMDRKGELFWYAHHQLTTRFDLERLSNNLDVVKPLAWDKPIEHGFSPETVYRTGDEFPVRPDDMMFHDIHGIVSVTDMKAMEYRILHTIDANLYVAENGTFPKLEVDTGINTLGEIIEASEHSVNPGFYKSIHTLSHVMLGKITDPEHKYGMPPGVMEHFETSTRDPAFFRLHKYIDNLFRTYKEHLPPYTKEGLAVDGLKVNDVEVTELKTFFEDFEFDLTQGMELTGTGDDAHIKAVMARINHKPFHYTIKVNSDVKRTGMVRIFLAPKYDWYGEEIDITHNAWQTVGLDKFLVPLDPGENVIVRKSDESTVTIPDPPSYAQLVKEVEDALSGTSVLKVHKFHRHCGIPDRMLLPKGKVGGMEFMLLVVVTDGGADKGVTIHDDHIYGGSTSLCGIRGEKYPDKRALGFPFDRYIHSVEDFVTPNMFCKDVVITHVPHA</sequence>
<dbReference type="SUPFAM" id="SSF48050">
    <property type="entry name" value="Hemocyanin, N-terminal domain"/>
    <property type="match status" value="1"/>
</dbReference>
<name>D0R094_XIBTU</name>
<dbReference type="SUPFAM" id="SSF81296">
    <property type="entry name" value="E set domains"/>
    <property type="match status" value="1"/>
</dbReference>
<dbReference type="InterPro" id="IPR036697">
    <property type="entry name" value="Hemocyanin_N_sf"/>
</dbReference>
<dbReference type="PANTHER" id="PTHR11511:SF5">
    <property type="entry name" value="FAT-BODY PROTEIN 1-RELATED"/>
    <property type="match status" value="1"/>
</dbReference>
<dbReference type="Gene3D" id="1.20.1370.10">
    <property type="entry name" value="Hemocyanin, N-terminal domain"/>
    <property type="match status" value="1"/>
</dbReference>
<reference evidence="4" key="1">
    <citation type="submission" date="2008-10" db="EMBL/GenBank/DDBJ databases">
        <title>Hemocyanin suggests a close relationship of Remipedia and Hexapoda.</title>
        <authorList>
            <person name="Ertas B."/>
            <person name="von Reumont B."/>
            <person name="Waegele J.W."/>
            <person name="Misof B."/>
            <person name="Burmester T."/>
        </authorList>
    </citation>
    <scope>NUCLEOTIDE SEQUENCE</scope>
    <source>
        <tissue evidence="4">Whole organism</tissue>
    </source>
</reference>
<dbReference type="Pfam" id="PF00372">
    <property type="entry name" value="Hemocyanin_M"/>
    <property type="match status" value="1"/>
</dbReference>
<dbReference type="InterPro" id="IPR014756">
    <property type="entry name" value="Ig_E-set"/>
</dbReference>
<dbReference type="InterPro" id="IPR000896">
    <property type="entry name" value="Hemocyanin/hexamerin_mid_dom"/>
</dbReference>
<evidence type="ECO:0000313" key="4">
    <source>
        <dbReference type="EMBL" id="CAR94713.1"/>
    </source>
</evidence>
<dbReference type="PANTHER" id="PTHR11511">
    <property type="entry name" value="LARVAL STORAGE PROTEIN/PHENOLOXIDASE"/>
    <property type="match status" value="1"/>
</dbReference>
<dbReference type="InterPro" id="IPR008922">
    <property type="entry name" value="Di-copper_centre_dom_sf"/>
</dbReference>
<gene>
    <name evidence="4" type="primary">hc3</name>
</gene>
<organism evidence="4">
    <name type="scientific">Xibalbanus tulumensis</name>
    <name type="common">Blind cave remipede</name>
    <name type="synonym">Speleonectes tulumensis</name>
    <dbReference type="NCBI Taxonomy" id="1519145"/>
    <lineage>
        <taxon>Eukaryota</taxon>
        <taxon>Metazoa</taxon>
        <taxon>Ecdysozoa</taxon>
        <taxon>Arthropoda</taxon>
        <taxon>Crustacea</taxon>
        <taxon>Remipedia</taxon>
        <taxon>Nectiopoda</taxon>
        <taxon>Speleonectidae</taxon>
        <taxon>Xibalbanus</taxon>
    </lineage>
</organism>
<dbReference type="AlphaFoldDB" id="D0R094"/>
<dbReference type="Gene3D" id="1.10.1280.10">
    <property type="entry name" value="Di-copper center containing domain from catechol oxidase"/>
    <property type="match status" value="1"/>
</dbReference>
<keyword evidence="2" id="KW-0732">Signal</keyword>